<sequence length="143" mass="15146">MHDTDRSATIMANDRLSASAPLALGVLRIMTGLLFLAHGTQKFLSFPGGERAGFGWTFAGPPAYAGIIELVTGVLIALGLFTRPAAFLASGCMAVAYFMAHAPQNFFPVNNGGDAAILYCFVFLYLVFAGPGRLSLDAARRRG</sequence>
<evidence type="ECO:0000256" key="3">
    <source>
        <dbReference type="ARBA" id="ARBA00022475"/>
    </source>
</evidence>
<protein>
    <recommendedName>
        <fullName evidence="10">Oxidoreductase</fullName>
    </recommendedName>
</protein>
<comment type="similarity">
    <text evidence="2">Belongs to the DoxX family.</text>
</comment>
<comment type="caution">
    <text evidence="8">The sequence shown here is derived from an EMBL/GenBank/DDBJ whole genome shotgun (WGS) entry which is preliminary data.</text>
</comment>
<feature type="transmembrane region" description="Helical" evidence="7">
    <location>
        <begin position="58"/>
        <end position="78"/>
    </location>
</feature>
<organism evidence="8 9">
    <name type="scientific">Sphingomonas astaxanthinifaciens DSM 22298</name>
    <dbReference type="NCBI Taxonomy" id="1123267"/>
    <lineage>
        <taxon>Bacteria</taxon>
        <taxon>Pseudomonadati</taxon>
        <taxon>Pseudomonadota</taxon>
        <taxon>Alphaproteobacteria</taxon>
        <taxon>Sphingomonadales</taxon>
        <taxon>Sphingomonadaceae</taxon>
        <taxon>Sphingomonas</taxon>
    </lineage>
</organism>
<dbReference type="Pfam" id="PF07681">
    <property type="entry name" value="DoxX"/>
    <property type="match status" value="1"/>
</dbReference>
<evidence type="ECO:0000256" key="7">
    <source>
        <dbReference type="SAM" id="Phobius"/>
    </source>
</evidence>
<gene>
    <name evidence="8" type="ORF">GCM10007925_20010</name>
</gene>
<evidence type="ECO:0000256" key="6">
    <source>
        <dbReference type="ARBA" id="ARBA00023136"/>
    </source>
</evidence>
<evidence type="ECO:0000256" key="1">
    <source>
        <dbReference type="ARBA" id="ARBA00004651"/>
    </source>
</evidence>
<proteinExistence type="inferred from homology"/>
<dbReference type="Proteomes" id="UP001156703">
    <property type="component" value="Unassembled WGS sequence"/>
</dbReference>
<dbReference type="InterPro" id="IPR051907">
    <property type="entry name" value="DoxX-like_oxidoreductase"/>
</dbReference>
<evidence type="ECO:0000313" key="8">
    <source>
        <dbReference type="EMBL" id="GLR48287.1"/>
    </source>
</evidence>
<evidence type="ECO:0000256" key="5">
    <source>
        <dbReference type="ARBA" id="ARBA00022989"/>
    </source>
</evidence>
<keyword evidence="5 7" id="KW-1133">Transmembrane helix</keyword>
<evidence type="ECO:0008006" key="10">
    <source>
        <dbReference type="Google" id="ProtNLM"/>
    </source>
</evidence>
<evidence type="ECO:0000256" key="2">
    <source>
        <dbReference type="ARBA" id="ARBA00006679"/>
    </source>
</evidence>
<name>A0ABQ5Z8N0_9SPHN</name>
<comment type="subcellular location">
    <subcellularLocation>
        <location evidence="1">Cell membrane</location>
        <topology evidence="1">Multi-pass membrane protein</topology>
    </subcellularLocation>
</comment>
<keyword evidence="6 7" id="KW-0472">Membrane</keyword>
<keyword evidence="3" id="KW-1003">Cell membrane</keyword>
<accession>A0ABQ5Z8N0</accession>
<keyword evidence="9" id="KW-1185">Reference proteome</keyword>
<evidence type="ECO:0000313" key="9">
    <source>
        <dbReference type="Proteomes" id="UP001156703"/>
    </source>
</evidence>
<keyword evidence="4 7" id="KW-0812">Transmembrane</keyword>
<reference evidence="9" key="1">
    <citation type="journal article" date="2019" name="Int. J. Syst. Evol. Microbiol.">
        <title>The Global Catalogue of Microorganisms (GCM) 10K type strain sequencing project: providing services to taxonomists for standard genome sequencing and annotation.</title>
        <authorList>
            <consortium name="The Broad Institute Genomics Platform"/>
            <consortium name="The Broad Institute Genome Sequencing Center for Infectious Disease"/>
            <person name="Wu L."/>
            <person name="Ma J."/>
        </authorList>
    </citation>
    <scope>NUCLEOTIDE SEQUENCE [LARGE SCALE GENOMIC DNA]</scope>
    <source>
        <strain evidence="9">NBRC 102146</strain>
    </source>
</reference>
<evidence type="ECO:0000256" key="4">
    <source>
        <dbReference type="ARBA" id="ARBA00022692"/>
    </source>
</evidence>
<dbReference type="RefSeq" id="WP_245605083.1">
    <property type="nucleotide sequence ID" value="NZ_JONN01000001.1"/>
</dbReference>
<dbReference type="InterPro" id="IPR032808">
    <property type="entry name" value="DoxX"/>
</dbReference>
<feature type="transmembrane region" description="Helical" evidence="7">
    <location>
        <begin position="20"/>
        <end position="38"/>
    </location>
</feature>
<feature type="transmembrane region" description="Helical" evidence="7">
    <location>
        <begin position="116"/>
        <end position="136"/>
    </location>
</feature>
<dbReference type="PANTHER" id="PTHR33452:SF4">
    <property type="entry name" value="BLL4328 PROTEIN"/>
    <property type="match status" value="1"/>
</dbReference>
<feature type="transmembrane region" description="Helical" evidence="7">
    <location>
        <begin position="85"/>
        <end position="104"/>
    </location>
</feature>
<dbReference type="EMBL" id="BSOO01000022">
    <property type="protein sequence ID" value="GLR48287.1"/>
    <property type="molecule type" value="Genomic_DNA"/>
</dbReference>
<dbReference type="PANTHER" id="PTHR33452">
    <property type="entry name" value="OXIDOREDUCTASE CATD-RELATED"/>
    <property type="match status" value="1"/>
</dbReference>